<dbReference type="EMBL" id="JACGWN010000003">
    <property type="protein sequence ID" value="KAL0456368.1"/>
    <property type="molecule type" value="Genomic_DNA"/>
</dbReference>
<proteinExistence type="predicted"/>
<dbReference type="PANTHER" id="PTHR46890">
    <property type="entry name" value="NON-LTR RETROLELEMENT REVERSE TRANSCRIPTASE-LIKE PROTEIN-RELATED"/>
    <property type="match status" value="1"/>
</dbReference>
<accession>A0AAW2XRV9</accession>
<evidence type="ECO:0000259" key="1">
    <source>
        <dbReference type="Pfam" id="PF00078"/>
    </source>
</evidence>
<reference evidence="2" key="1">
    <citation type="submission" date="2020-06" db="EMBL/GenBank/DDBJ databases">
        <authorList>
            <person name="Li T."/>
            <person name="Hu X."/>
            <person name="Zhang T."/>
            <person name="Song X."/>
            <person name="Zhang H."/>
            <person name="Dai N."/>
            <person name="Sheng W."/>
            <person name="Hou X."/>
            <person name="Wei L."/>
        </authorList>
    </citation>
    <scope>NUCLEOTIDE SEQUENCE</scope>
    <source>
        <strain evidence="2">KEN1</strain>
        <tissue evidence="2">Leaf</tissue>
    </source>
</reference>
<dbReference type="InterPro" id="IPR000477">
    <property type="entry name" value="RT_dom"/>
</dbReference>
<name>A0AAW2XRV9_9LAMI</name>
<sequence>MWNIWVAGLFPQCRVFTEVAKGSDHSPLIINLVTNLNQDDGRRKKLFHFEAMWTWSADCEELIRALWNHKADGTTASRILQWQHKVREGLIGWDKSYFGHVRRRVKELEEQLVKLDTDPISGEGRLLRGRLRNELEEFLSREELMWKQRGKAQRLREGDRNTPFFHARASAQRRPEVTYFVLDFLNLGKFDANFNYTFIVLIPKCPSPERMTHFHPISLCNITYKIASKMLDNRMKPILPTIISESQSAFLPGRLISDNVLVTFEINHYLTHKIRGLVGQAALKLDLSKAYDCVE</sequence>
<dbReference type="AlphaFoldDB" id="A0AAW2XRV9"/>
<dbReference type="PANTHER" id="PTHR46890:SF48">
    <property type="entry name" value="RNA-DIRECTED DNA POLYMERASE"/>
    <property type="match status" value="1"/>
</dbReference>
<reference evidence="2" key="2">
    <citation type="journal article" date="2024" name="Plant">
        <title>Genomic evolution and insights into agronomic trait innovations of Sesamum species.</title>
        <authorList>
            <person name="Miao H."/>
            <person name="Wang L."/>
            <person name="Qu L."/>
            <person name="Liu H."/>
            <person name="Sun Y."/>
            <person name="Le M."/>
            <person name="Wang Q."/>
            <person name="Wei S."/>
            <person name="Zheng Y."/>
            <person name="Lin W."/>
            <person name="Duan Y."/>
            <person name="Cao H."/>
            <person name="Xiong S."/>
            <person name="Wang X."/>
            <person name="Wei L."/>
            <person name="Li C."/>
            <person name="Ma Q."/>
            <person name="Ju M."/>
            <person name="Zhao R."/>
            <person name="Li G."/>
            <person name="Mu C."/>
            <person name="Tian Q."/>
            <person name="Mei H."/>
            <person name="Zhang T."/>
            <person name="Gao T."/>
            <person name="Zhang H."/>
        </authorList>
    </citation>
    <scope>NUCLEOTIDE SEQUENCE</scope>
    <source>
        <strain evidence="2">KEN1</strain>
    </source>
</reference>
<feature type="domain" description="Reverse transcriptase" evidence="1">
    <location>
        <begin position="206"/>
        <end position="294"/>
    </location>
</feature>
<evidence type="ECO:0000313" key="2">
    <source>
        <dbReference type="EMBL" id="KAL0456368.1"/>
    </source>
</evidence>
<protein>
    <recommendedName>
        <fullName evidence="1">Reverse transcriptase domain-containing protein</fullName>
    </recommendedName>
</protein>
<comment type="caution">
    <text evidence="2">The sequence shown here is derived from an EMBL/GenBank/DDBJ whole genome shotgun (WGS) entry which is preliminary data.</text>
</comment>
<gene>
    <name evidence="2" type="ORF">Slati_0976000</name>
</gene>
<dbReference type="InterPro" id="IPR052343">
    <property type="entry name" value="Retrotransposon-Effector_Assoc"/>
</dbReference>
<organism evidence="2">
    <name type="scientific">Sesamum latifolium</name>
    <dbReference type="NCBI Taxonomy" id="2727402"/>
    <lineage>
        <taxon>Eukaryota</taxon>
        <taxon>Viridiplantae</taxon>
        <taxon>Streptophyta</taxon>
        <taxon>Embryophyta</taxon>
        <taxon>Tracheophyta</taxon>
        <taxon>Spermatophyta</taxon>
        <taxon>Magnoliopsida</taxon>
        <taxon>eudicotyledons</taxon>
        <taxon>Gunneridae</taxon>
        <taxon>Pentapetalae</taxon>
        <taxon>asterids</taxon>
        <taxon>lamiids</taxon>
        <taxon>Lamiales</taxon>
        <taxon>Pedaliaceae</taxon>
        <taxon>Sesamum</taxon>
    </lineage>
</organism>
<dbReference type="Pfam" id="PF00078">
    <property type="entry name" value="RVT_1"/>
    <property type="match status" value="1"/>
</dbReference>